<keyword evidence="2" id="KW-1185">Reference proteome</keyword>
<comment type="caution">
    <text evidence="1">The sequence shown here is derived from an EMBL/GenBank/DDBJ whole genome shotgun (WGS) entry which is preliminary data.</text>
</comment>
<organism evidence="1 2">
    <name type="scientific">Actinomadura macrotermitis</name>
    <dbReference type="NCBI Taxonomy" id="2585200"/>
    <lineage>
        <taxon>Bacteria</taxon>
        <taxon>Bacillati</taxon>
        <taxon>Actinomycetota</taxon>
        <taxon>Actinomycetes</taxon>
        <taxon>Streptosporangiales</taxon>
        <taxon>Thermomonosporaceae</taxon>
        <taxon>Actinomadura</taxon>
    </lineage>
</organism>
<dbReference type="Proteomes" id="UP000487268">
    <property type="component" value="Unassembled WGS sequence"/>
</dbReference>
<sequence>MEMNGPRHGYPGAKKTATRTRLSDTQHLFWAAAPKQTVYGASAVHSVNPSINLSAGNPDIIYAPTLDPSALTCIEMTTAYWGGGGKGVYAWDWCAAQPGWRQGIAMDANFLATYTRDSMGFPAYQVRDVQTDAATNRWTSYLFNYNTNSWDTFYSSANTSKLSESGGGWDAFEPYTNTNPNTGEGYYCTETRGSLWFVGGLQYQLTSGGAWSSATSANSTIPAPSTLDPNYGGCNNPSLQFTVNTPNSTYWVSND</sequence>
<evidence type="ECO:0000313" key="1">
    <source>
        <dbReference type="EMBL" id="MQY07315.1"/>
    </source>
</evidence>
<proteinExistence type="predicted"/>
<dbReference type="AlphaFoldDB" id="A0A7K0C1G7"/>
<reference evidence="1 2" key="1">
    <citation type="submission" date="2019-10" db="EMBL/GenBank/DDBJ databases">
        <title>Actinomadura rubteroloni sp. nov. and Actinomadura macrotermitis sp. nov., isolated from the gut of fungus growing-termite Macrotermes natalensis.</title>
        <authorList>
            <person name="Benndorf R."/>
            <person name="Martin K."/>
            <person name="Kuefner M."/>
            <person name="De Beer W."/>
            <person name="Kaster A.-K."/>
            <person name="Vollmers J."/>
            <person name="Poulsen M."/>
            <person name="Beemelmanns C."/>
        </authorList>
    </citation>
    <scope>NUCLEOTIDE SEQUENCE [LARGE SCALE GENOMIC DNA]</scope>
    <source>
        <strain evidence="1 2">RB68</strain>
    </source>
</reference>
<dbReference type="EMBL" id="WEGH01000003">
    <property type="protein sequence ID" value="MQY07315.1"/>
    <property type="molecule type" value="Genomic_DNA"/>
</dbReference>
<gene>
    <name evidence="1" type="ORF">ACRB68_54150</name>
</gene>
<name>A0A7K0C1G7_9ACTN</name>
<evidence type="ECO:0000313" key="2">
    <source>
        <dbReference type="Proteomes" id="UP000487268"/>
    </source>
</evidence>
<protein>
    <submittedName>
        <fullName evidence="1">Uncharacterized protein</fullName>
    </submittedName>
</protein>
<accession>A0A7K0C1G7</accession>